<reference evidence="3" key="1">
    <citation type="submission" date="2020-01" db="EMBL/GenBank/DDBJ databases">
        <title>'Steroidobacter agaridevorans' sp. nov., agar-degrading bacteria isolated from rhizosphere soils.</title>
        <authorList>
            <person name="Ikenaga M."/>
            <person name="Kataoka M."/>
            <person name="Murouchi A."/>
            <person name="Katsuragi S."/>
            <person name="Sakai M."/>
        </authorList>
    </citation>
    <scope>NUCLEOTIDE SEQUENCE [LARGE SCALE GENOMIC DNA]</scope>
    <source>
        <strain evidence="3">YU21-B</strain>
    </source>
</reference>
<comment type="caution">
    <text evidence="2">The sequence shown here is derived from an EMBL/GenBank/DDBJ whole genome shotgun (WGS) entry which is preliminary data.</text>
</comment>
<evidence type="ECO:0000256" key="1">
    <source>
        <dbReference type="SAM" id="SignalP"/>
    </source>
</evidence>
<dbReference type="EMBL" id="BLJN01000001">
    <property type="protein sequence ID" value="GFE79437.1"/>
    <property type="molecule type" value="Genomic_DNA"/>
</dbReference>
<feature type="signal peptide" evidence="1">
    <location>
        <begin position="1"/>
        <end position="25"/>
    </location>
</feature>
<proteinExistence type="predicted"/>
<dbReference type="Proteomes" id="UP000445000">
    <property type="component" value="Unassembled WGS sequence"/>
</dbReference>
<accession>A0A829Y831</accession>
<protein>
    <submittedName>
        <fullName evidence="2">Uncharacterized protein</fullName>
    </submittedName>
</protein>
<evidence type="ECO:0000313" key="3">
    <source>
        <dbReference type="Proteomes" id="UP000445000"/>
    </source>
</evidence>
<gene>
    <name evidence="2" type="ORF">GCM10011487_14370</name>
</gene>
<organism evidence="2 3">
    <name type="scientific">Steroidobacter agaridevorans</name>
    <dbReference type="NCBI Taxonomy" id="2695856"/>
    <lineage>
        <taxon>Bacteria</taxon>
        <taxon>Pseudomonadati</taxon>
        <taxon>Pseudomonadota</taxon>
        <taxon>Gammaproteobacteria</taxon>
        <taxon>Steroidobacterales</taxon>
        <taxon>Steroidobacteraceae</taxon>
        <taxon>Steroidobacter</taxon>
    </lineage>
</organism>
<keyword evidence="1" id="KW-0732">Signal</keyword>
<keyword evidence="3" id="KW-1185">Reference proteome</keyword>
<sequence length="109" mass="11783">MKQNSGRFTLLLAMACMLGISNAQAGLVANIGPITDLRVEGTYAFVGMAQTTGTCGKRYWLDMNSPSGRSAYATAMMAFSSELNVYIRAEDAGTRIFSECGLYDIFISK</sequence>
<evidence type="ECO:0000313" key="2">
    <source>
        <dbReference type="EMBL" id="GFE79437.1"/>
    </source>
</evidence>
<name>A0A829Y831_9GAMM</name>
<dbReference type="RefSeq" id="WP_161811106.1">
    <property type="nucleotide sequence ID" value="NZ_BLJN01000001.1"/>
</dbReference>
<feature type="chain" id="PRO_5032910446" evidence="1">
    <location>
        <begin position="26"/>
        <end position="109"/>
    </location>
</feature>
<dbReference type="AlphaFoldDB" id="A0A829Y831"/>